<name>A0AAP0G9N0_9ASPA</name>
<evidence type="ECO:0000256" key="2">
    <source>
        <dbReference type="ARBA" id="ARBA00007845"/>
    </source>
</evidence>
<keyword evidence="4" id="KW-0378">Hydrolase</keyword>
<evidence type="ECO:0000313" key="11">
    <source>
        <dbReference type="EMBL" id="KAK8946800.1"/>
    </source>
</evidence>
<dbReference type="Proteomes" id="UP001418222">
    <property type="component" value="Unassembled WGS sequence"/>
</dbReference>
<comment type="subcellular location">
    <subcellularLocation>
        <location evidence="1">Nucleus</location>
    </subcellularLocation>
</comment>
<dbReference type="GO" id="GO:0006281">
    <property type="term" value="P:DNA repair"/>
    <property type="evidence" value="ECO:0007669"/>
    <property type="project" value="UniProtKB-KW"/>
</dbReference>
<dbReference type="EMBL" id="JBBWWQ010000005">
    <property type="protein sequence ID" value="KAK8946800.1"/>
    <property type="molecule type" value="Genomic_DNA"/>
</dbReference>
<evidence type="ECO:0000256" key="5">
    <source>
        <dbReference type="ARBA" id="ARBA00022763"/>
    </source>
</evidence>
<keyword evidence="3" id="KW-0540">Nuclease</keyword>
<dbReference type="GO" id="GO:0004519">
    <property type="term" value="F:endonuclease activity"/>
    <property type="evidence" value="ECO:0007669"/>
    <property type="project" value="UniProtKB-KW"/>
</dbReference>
<sequence length="265" mass="30435">MAFIDKISNLGNNHALLIQDNGGGMDPESIRHCMSFGFSDKQSNTAIGHYGNGFKSSSMRLGADVIVFSRCLKERNLTQSVGLLSYTFLRQAGCNDIIVPMVDYNFELLTGGLTRLVRRSEKHFCENLSIILRWSPYANEEELLNQFNYIGDSGTRIIVYNLWQNDNGYPELDFDTNEKDILVSGALNEMDNSRFSKDLNEKHIGNCFRYSLRAYSSILYLRLPENFRIFLRENLVVPHYVAEDLIYTQVINYKPQIARAIEVHY</sequence>
<feature type="domain" description="Morc S5" evidence="10">
    <location>
        <begin position="210"/>
        <end position="261"/>
    </location>
</feature>
<comment type="caution">
    <text evidence="11">The sequence shown here is derived from an EMBL/GenBank/DDBJ whole genome shotgun (WGS) entry which is preliminary data.</text>
</comment>
<dbReference type="PANTHER" id="PTHR23336">
    <property type="entry name" value="ZINC FINGER CW-TYPE COILED-COIL DOMAIN PROTEIN 3"/>
    <property type="match status" value="1"/>
</dbReference>
<dbReference type="GO" id="GO:0005634">
    <property type="term" value="C:nucleus"/>
    <property type="evidence" value="ECO:0007669"/>
    <property type="project" value="UniProtKB-SubCell"/>
</dbReference>
<evidence type="ECO:0000256" key="9">
    <source>
        <dbReference type="ARBA" id="ARBA00023242"/>
    </source>
</evidence>
<protein>
    <recommendedName>
        <fullName evidence="10">Morc S5 domain-containing protein</fullName>
    </recommendedName>
</protein>
<dbReference type="InterPro" id="IPR045261">
    <property type="entry name" value="MORC_ATPase"/>
</dbReference>
<keyword evidence="7" id="KW-0943">RNA-mediated gene silencing</keyword>
<dbReference type="SUPFAM" id="SSF55874">
    <property type="entry name" value="ATPase domain of HSP90 chaperone/DNA topoisomerase II/histidine kinase"/>
    <property type="match status" value="1"/>
</dbReference>
<keyword evidence="6" id="KW-0175">Coiled coil</keyword>
<dbReference type="GO" id="GO:0016887">
    <property type="term" value="F:ATP hydrolysis activity"/>
    <property type="evidence" value="ECO:0007669"/>
    <property type="project" value="InterPro"/>
</dbReference>
<dbReference type="GO" id="GO:0031047">
    <property type="term" value="P:regulatory ncRNA-mediated gene silencing"/>
    <property type="evidence" value="ECO:0007669"/>
    <property type="project" value="UniProtKB-KW"/>
</dbReference>
<dbReference type="InterPro" id="IPR041006">
    <property type="entry name" value="Morc_S5"/>
</dbReference>
<dbReference type="PANTHER" id="PTHR23336:SF44">
    <property type="entry name" value="PROTEIN MICRORCHIDIA 6"/>
    <property type="match status" value="1"/>
</dbReference>
<evidence type="ECO:0000256" key="6">
    <source>
        <dbReference type="ARBA" id="ARBA00023054"/>
    </source>
</evidence>
<reference evidence="11 12" key="1">
    <citation type="journal article" date="2022" name="Nat. Plants">
        <title>Genomes of leafy and leafless Platanthera orchids illuminate the evolution of mycoheterotrophy.</title>
        <authorList>
            <person name="Li M.H."/>
            <person name="Liu K.W."/>
            <person name="Li Z."/>
            <person name="Lu H.C."/>
            <person name="Ye Q.L."/>
            <person name="Zhang D."/>
            <person name="Wang J.Y."/>
            <person name="Li Y.F."/>
            <person name="Zhong Z.M."/>
            <person name="Liu X."/>
            <person name="Yu X."/>
            <person name="Liu D.K."/>
            <person name="Tu X.D."/>
            <person name="Liu B."/>
            <person name="Hao Y."/>
            <person name="Liao X.Y."/>
            <person name="Jiang Y.T."/>
            <person name="Sun W.H."/>
            <person name="Chen J."/>
            <person name="Chen Y.Q."/>
            <person name="Ai Y."/>
            <person name="Zhai J.W."/>
            <person name="Wu S.S."/>
            <person name="Zhou Z."/>
            <person name="Hsiao Y.Y."/>
            <person name="Wu W.L."/>
            <person name="Chen Y.Y."/>
            <person name="Lin Y.F."/>
            <person name="Hsu J.L."/>
            <person name="Li C.Y."/>
            <person name="Wang Z.W."/>
            <person name="Zhao X."/>
            <person name="Zhong W.Y."/>
            <person name="Ma X.K."/>
            <person name="Ma L."/>
            <person name="Huang J."/>
            <person name="Chen G.Z."/>
            <person name="Huang M.Z."/>
            <person name="Huang L."/>
            <person name="Peng D.H."/>
            <person name="Luo Y.B."/>
            <person name="Zou S.Q."/>
            <person name="Chen S.P."/>
            <person name="Lan S."/>
            <person name="Tsai W.C."/>
            <person name="Van de Peer Y."/>
            <person name="Liu Z.J."/>
        </authorList>
    </citation>
    <scope>NUCLEOTIDE SEQUENCE [LARGE SCALE GENOMIC DNA]</scope>
    <source>
        <strain evidence="11">Lor287</strain>
    </source>
</reference>
<dbReference type="AlphaFoldDB" id="A0AAP0G9N0"/>
<organism evidence="11 12">
    <name type="scientific">Platanthera zijinensis</name>
    <dbReference type="NCBI Taxonomy" id="2320716"/>
    <lineage>
        <taxon>Eukaryota</taxon>
        <taxon>Viridiplantae</taxon>
        <taxon>Streptophyta</taxon>
        <taxon>Embryophyta</taxon>
        <taxon>Tracheophyta</taxon>
        <taxon>Spermatophyta</taxon>
        <taxon>Magnoliopsida</taxon>
        <taxon>Liliopsida</taxon>
        <taxon>Asparagales</taxon>
        <taxon>Orchidaceae</taxon>
        <taxon>Orchidoideae</taxon>
        <taxon>Orchideae</taxon>
        <taxon>Orchidinae</taxon>
        <taxon>Platanthera</taxon>
    </lineage>
</organism>
<evidence type="ECO:0000313" key="12">
    <source>
        <dbReference type="Proteomes" id="UP001418222"/>
    </source>
</evidence>
<keyword evidence="4" id="KW-0255">Endonuclease</keyword>
<evidence type="ECO:0000256" key="7">
    <source>
        <dbReference type="ARBA" id="ARBA00023158"/>
    </source>
</evidence>
<dbReference type="InterPro" id="IPR036890">
    <property type="entry name" value="HATPase_C_sf"/>
</dbReference>
<evidence type="ECO:0000256" key="8">
    <source>
        <dbReference type="ARBA" id="ARBA00023204"/>
    </source>
</evidence>
<keyword evidence="8" id="KW-0234">DNA repair</keyword>
<accession>A0AAP0G9N0</accession>
<comment type="similarity">
    <text evidence="2">Belongs to the MORC ATPase protein family.</text>
</comment>
<keyword evidence="12" id="KW-1185">Reference proteome</keyword>
<evidence type="ECO:0000256" key="1">
    <source>
        <dbReference type="ARBA" id="ARBA00004123"/>
    </source>
</evidence>
<proteinExistence type="inferred from homology"/>
<dbReference type="GO" id="GO:0031349">
    <property type="term" value="P:positive regulation of defense response"/>
    <property type="evidence" value="ECO:0007669"/>
    <property type="project" value="UniProtKB-ARBA"/>
</dbReference>
<keyword evidence="9" id="KW-0539">Nucleus</keyword>
<evidence type="ECO:0000256" key="4">
    <source>
        <dbReference type="ARBA" id="ARBA00022759"/>
    </source>
</evidence>
<dbReference type="Pfam" id="PF17942">
    <property type="entry name" value="Morc6_S5"/>
    <property type="match status" value="1"/>
</dbReference>
<evidence type="ECO:0000256" key="3">
    <source>
        <dbReference type="ARBA" id="ARBA00022722"/>
    </source>
</evidence>
<gene>
    <name evidence="11" type="ORF">KSP39_PZI006815</name>
</gene>
<dbReference type="Pfam" id="PF13589">
    <property type="entry name" value="HATPase_c_3"/>
    <property type="match status" value="1"/>
</dbReference>
<keyword evidence="5" id="KW-0227">DNA damage</keyword>
<dbReference type="Gene3D" id="3.30.565.10">
    <property type="entry name" value="Histidine kinase-like ATPase, C-terminal domain"/>
    <property type="match status" value="1"/>
</dbReference>
<evidence type="ECO:0000259" key="10">
    <source>
        <dbReference type="Pfam" id="PF17942"/>
    </source>
</evidence>